<dbReference type="PANTHER" id="PTHR31713">
    <property type="entry name" value="OS02G0177800 PROTEIN"/>
    <property type="match status" value="1"/>
</dbReference>
<dbReference type="InterPro" id="IPR012416">
    <property type="entry name" value="CBP60"/>
</dbReference>
<evidence type="ECO:0000313" key="12">
    <source>
        <dbReference type="EMBL" id="CAK7350704.1"/>
    </source>
</evidence>
<name>A0AAV1SL53_9ROSI</name>
<keyword evidence="13" id="KW-1185">Reference proteome</keyword>
<reference evidence="12 13" key="1">
    <citation type="submission" date="2024-01" db="EMBL/GenBank/DDBJ databases">
        <authorList>
            <person name="Waweru B."/>
        </authorList>
    </citation>
    <scope>NUCLEOTIDE SEQUENCE [LARGE SCALE GENOMIC DNA]</scope>
</reference>
<dbReference type="InterPro" id="IPR046829">
    <property type="entry name" value="Calmod_bind_C"/>
</dbReference>
<evidence type="ECO:0000259" key="10">
    <source>
        <dbReference type="Pfam" id="PF20451"/>
    </source>
</evidence>
<dbReference type="Pfam" id="PF20452">
    <property type="entry name" value="Calmod_bind_C"/>
    <property type="match status" value="1"/>
</dbReference>
<evidence type="ECO:0000256" key="1">
    <source>
        <dbReference type="ARBA" id="ARBA00004123"/>
    </source>
</evidence>
<keyword evidence="7" id="KW-0539">Nucleus</keyword>
<comment type="similarity">
    <text evidence="2">Belongs to the plant ACBP60 protein family.</text>
</comment>
<evidence type="ECO:0000259" key="11">
    <source>
        <dbReference type="Pfam" id="PF20452"/>
    </source>
</evidence>
<accession>A0AAV1SL53</accession>
<feature type="domain" description="Calmodulin binding protein central" evidence="10">
    <location>
        <begin position="256"/>
        <end position="322"/>
    </location>
</feature>
<dbReference type="Pfam" id="PF07887">
    <property type="entry name" value="Calmodulin_bind"/>
    <property type="match status" value="1"/>
</dbReference>
<organism evidence="12 13">
    <name type="scientific">Dovyalis caffra</name>
    <dbReference type="NCBI Taxonomy" id="77055"/>
    <lineage>
        <taxon>Eukaryota</taxon>
        <taxon>Viridiplantae</taxon>
        <taxon>Streptophyta</taxon>
        <taxon>Embryophyta</taxon>
        <taxon>Tracheophyta</taxon>
        <taxon>Spermatophyta</taxon>
        <taxon>Magnoliopsida</taxon>
        <taxon>eudicotyledons</taxon>
        <taxon>Gunneridae</taxon>
        <taxon>Pentapetalae</taxon>
        <taxon>rosids</taxon>
        <taxon>fabids</taxon>
        <taxon>Malpighiales</taxon>
        <taxon>Salicaceae</taxon>
        <taxon>Flacourtieae</taxon>
        <taxon>Dovyalis</taxon>
    </lineage>
</organism>
<keyword evidence="6" id="KW-0804">Transcription</keyword>
<feature type="domain" description="Calmodulin binding protein C-terminal" evidence="11">
    <location>
        <begin position="327"/>
        <end position="389"/>
    </location>
</feature>
<dbReference type="PANTHER" id="PTHR31713:SF18">
    <property type="entry name" value="OS02G0177800 PROTEIN"/>
    <property type="match status" value="1"/>
</dbReference>
<dbReference type="GO" id="GO:0005516">
    <property type="term" value="F:calmodulin binding"/>
    <property type="evidence" value="ECO:0007669"/>
    <property type="project" value="InterPro"/>
</dbReference>
<evidence type="ECO:0000256" key="2">
    <source>
        <dbReference type="ARBA" id="ARBA00007214"/>
    </source>
</evidence>
<comment type="subcellular location">
    <subcellularLocation>
        <location evidence="1">Nucleus</location>
    </subcellularLocation>
</comment>
<comment type="caution">
    <text evidence="12">The sequence shown here is derived from an EMBL/GenBank/DDBJ whole genome shotgun (WGS) entry which is preliminary data.</text>
</comment>
<keyword evidence="3" id="KW-0805">Transcription regulation</keyword>
<dbReference type="Proteomes" id="UP001314170">
    <property type="component" value="Unassembled WGS sequence"/>
</dbReference>
<keyword evidence="4" id="KW-0238">DNA-binding</keyword>
<evidence type="ECO:0000313" key="13">
    <source>
        <dbReference type="Proteomes" id="UP001314170"/>
    </source>
</evidence>
<dbReference type="EMBL" id="CAWUPB010001184">
    <property type="protein sequence ID" value="CAK7350704.1"/>
    <property type="molecule type" value="Genomic_DNA"/>
</dbReference>
<evidence type="ECO:0000259" key="9">
    <source>
        <dbReference type="Pfam" id="PF07887"/>
    </source>
</evidence>
<dbReference type="GO" id="GO:0043565">
    <property type="term" value="F:sequence-specific DNA binding"/>
    <property type="evidence" value="ECO:0007669"/>
    <property type="project" value="TreeGrafter"/>
</dbReference>
<dbReference type="GO" id="GO:0005634">
    <property type="term" value="C:nucleus"/>
    <property type="evidence" value="ECO:0007669"/>
    <property type="project" value="UniProtKB-SubCell"/>
</dbReference>
<evidence type="ECO:0000256" key="8">
    <source>
        <dbReference type="SAM" id="MobiDB-lite"/>
    </source>
</evidence>
<dbReference type="InterPro" id="IPR046830">
    <property type="entry name" value="Calmod_bind_M"/>
</dbReference>
<dbReference type="GO" id="GO:0003700">
    <property type="term" value="F:DNA-binding transcription factor activity"/>
    <property type="evidence" value="ECO:0007669"/>
    <property type="project" value="TreeGrafter"/>
</dbReference>
<sequence>MEKSDRIAAATAARGKRFLDSGSGDDEGQPDRKRPALASVIVEALKMDSLQKLCSSFEPILRRVVSEEVERALAKLGPAKLTGRSSPKRLEGSDGRNLQLHFRSKLSLPLFTGGKVEGEQGAAIHIVLIDGNTGHVITSGPESSVKLDVVVLEGDFNDEDDSWNQEEFESHVVKEREGKRPLLTGDLQVTLKEGVGTLGELTFTDNSSWIRSRKFRLGLKVASGYCEGIRILEAKTDAFTVKDHRGELYKKHYPPALNDEVWRLEKIGKDGPFHKRLNKAGINTVEDFLRLVVRDPQRLRTTLGSGMSNKMWEALVEHSKTCVLRGKFFIYYPDDANNVGVVFNDIYELSGLISNGQFNSAESLPDNQKVYVDSLVKKAYDNWMHVIEYDGKSLLDFKQNQGAVTSQNDVPSGQQEFLNLYDHQVTLPSLPAPVPSDQLVTDSVPAVGAYDHVSFTEVLLFVESPLYFITELVHIFDCSNGNLNTPIQFDATSLPSQNPLGPNHLLSLGPPQSSSSGFQAFGSSNLNSYTGTEDFFSEEEIRTRSHEMLENEDMQHLLHVFNMGNQGIASFNVTEDGYPYSSMYMPTPSPNYSLGDDPSRSSGKAVVGWLKLKAALRWGIFVRKKAAERRAQLTELDDS</sequence>
<feature type="region of interest" description="Disordered" evidence="8">
    <location>
        <begin position="11"/>
        <end position="34"/>
    </location>
</feature>
<evidence type="ECO:0000256" key="6">
    <source>
        <dbReference type="ARBA" id="ARBA00023163"/>
    </source>
</evidence>
<gene>
    <name evidence="12" type="ORF">DCAF_LOCUS23447</name>
</gene>
<proteinExistence type="inferred from homology"/>
<dbReference type="GO" id="GO:0080142">
    <property type="term" value="P:regulation of salicylic acid biosynthetic process"/>
    <property type="evidence" value="ECO:0007669"/>
    <property type="project" value="TreeGrafter"/>
</dbReference>
<evidence type="ECO:0000256" key="4">
    <source>
        <dbReference type="ARBA" id="ARBA00023125"/>
    </source>
</evidence>
<evidence type="ECO:0000256" key="5">
    <source>
        <dbReference type="ARBA" id="ARBA00023159"/>
    </source>
</evidence>
<feature type="domain" description="Calmodulin binding protein-like N-terminal" evidence="9">
    <location>
        <begin position="98"/>
        <end position="244"/>
    </location>
</feature>
<evidence type="ECO:0000256" key="7">
    <source>
        <dbReference type="ARBA" id="ARBA00023242"/>
    </source>
</evidence>
<dbReference type="AlphaFoldDB" id="A0AAV1SL53"/>
<dbReference type="Pfam" id="PF20451">
    <property type="entry name" value="Calmod_bind_M"/>
    <property type="match status" value="1"/>
</dbReference>
<evidence type="ECO:0008006" key="14">
    <source>
        <dbReference type="Google" id="ProtNLM"/>
    </source>
</evidence>
<dbReference type="InterPro" id="IPR046831">
    <property type="entry name" value="Calmodulin_bind_N"/>
</dbReference>
<evidence type="ECO:0000256" key="3">
    <source>
        <dbReference type="ARBA" id="ARBA00023015"/>
    </source>
</evidence>
<keyword evidence="5" id="KW-0010">Activator</keyword>
<protein>
    <recommendedName>
        <fullName evidence="14">Calmodulin-binding protein</fullName>
    </recommendedName>
</protein>